<evidence type="ECO:0000256" key="6">
    <source>
        <dbReference type="PIRSR" id="PIRSR602129-50"/>
    </source>
</evidence>
<dbReference type="SUPFAM" id="SSF53383">
    <property type="entry name" value="PLP-dependent transferases"/>
    <property type="match status" value="1"/>
</dbReference>
<dbReference type="PATRIC" id="fig|1225176.3.peg.2157"/>
<dbReference type="GO" id="GO:0030170">
    <property type="term" value="F:pyridoxal phosphate binding"/>
    <property type="evidence" value="ECO:0007669"/>
    <property type="project" value="InterPro"/>
</dbReference>
<comment type="similarity">
    <text evidence="2 7">Belongs to the group II decarboxylase family.</text>
</comment>
<accession>K1LAU7</accession>
<evidence type="ECO:0000256" key="2">
    <source>
        <dbReference type="ARBA" id="ARBA00009533"/>
    </source>
</evidence>
<name>K1LAU7_CECL9</name>
<evidence type="ECO:0000313" key="9">
    <source>
        <dbReference type="Proteomes" id="UP000004478"/>
    </source>
</evidence>
<dbReference type="PANTHER" id="PTHR46101">
    <property type="match status" value="1"/>
</dbReference>
<dbReference type="InterPro" id="IPR015424">
    <property type="entry name" value="PyrdxlP-dep_Trfase"/>
</dbReference>
<dbReference type="EMBL" id="AMGM01000027">
    <property type="protein sequence ID" value="EKB49362.1"/>
    <property type="molecule type" value="Genomic_DNA"/>
</dbReference>
<sequence length="426" mass="48885">MELIATHLFTIMYWKKRSHEQIKEYIFKALDQNLDYRGDRPILGIPGTYLDTTEFYPDAPFLKDAPYMSAMVRNPNHIGVHTLSEESVLEVFEGTQKIEKELIKLVAEEIFNGDPDAQDGYVATGGTEANIQAMWIYRNYFQKEYGARLGEIGLVYSQDSHYSMPKGGNLLNLQSIILEVEQDSRIIKKESLETKIKAAMEDGVKYFIVIANLSTTMFGSVDDIDLMGDFFTNMNVPFKIHVDAAYGGFIYPFTNTTSRFTFQNPYLNSITADGHKMLQTPYGTGLFLIRKGYFDYVKTNEAQYIPGKDYTVSGSRSGANAISMWMILQIHGSEGWKYKMETLCDKTERICKKLDRMGVAYFRNPYLNIIAIKSKYLSKELAHKYYLVANSYEFEPEWYKIVVMPHVKPGTIDSFLMELEGEIRSQ</sequence>
<organism evidence="8 9">
    <name type="scientific">Cecembia lonarensis (strain CCUG 58316 / KCTC 22772 / LW9)</name>
    <dbReference type="NCBI Taxonomy" id="1225176"/>
    <lineage>
        <taxon>Bacteria</taxon>
        <taxon>Pseudomonadati</taxon>
        <taxon>Bacteroidota</taxon>
        <taxon>Cytophagia</taxon>
        <taxon>Cytophagales</taxon>
        <taxon>Cyclobacteriaceae</taxon>
        <taxon>Cecembia</taxon>
    </lineage>
</organism>
<reference evidence="8 9" key="1">
    <citation type="journal article" date="2012" name="J. Bacteriol.">
        <title>Draft Genome Sequence of Cecembia lonarensis Strain LW9T, Isolated from Lonar Lake, a Haloalkaline Lake in India.</title>
        <authorList>
            <person name="Shivaji S."/>
            <person name="Ara S."/>
            <person name="Singh A."/>
            <person name="Pinnaka A.K."/>
        </authorList>
    </citation>
    <scope>NUCLEOTIDE SEQUENCE [LARGE SCALE GENOMIC DNA]</scope>
    <source>
        <strain evidence="8 9">LW9</strain>
    </source>
</reference>
<dbReference type="GO" id="GO:0019752">
    <property type="term" value="P:carboxylic acid metabolic process"/>
    <property type="evidence" value="ECO:0007669"/>
    <property type="project" value="InterPro"/>
</dbReference>
<dbReference type="GO" id="GO:0004398">
    <property type="term" value="F:histidine decarboxylase activity"/>
    <property type="evidence" value="ECO:0007669"/>
    <property type="project" value="UniProtKB-EC"/>
</dbReference>
<keyword evidence="5 7" id="KW-0456">Lyase</keyword>
<keyword evidence="9" id="KW-1185">Reference proteome</keyword>
<evidence type="ECO:0000256" key="3">
    <source>
        <dbReference type="ARBA" id="ARBA00022793"/>
    </source>
</evidence>
<evidence type="ECO:0000256" key="7">
    <source>
        <dbReference type="RuleBase" id="RU000382"/>
    </source>
</evidence>
<keyword evidence="4 6" id="KW-0663">Pyridoxal phosphate</keyword>
<evidence type="ECO:0000256" key="1">
    <source>
        <dbReference type="ARBA" id="ARBA00001933"/>
    </source>
</evidence>
<proteinExistence type="inferred from homology"/>
<dbReference type="PANTHER" id="PTHR46101:SF18">
    <property type="entry name" value="HISTIDINE DECARBOXYLASE"/>
    <property type="match status" value="1"/>
</dbReference>
<feature type="modified residue" description="N6-(pyridoxal phosphate)lysine" evidence="6">
    <location>
        <position position="276"/>
    </location>
</feature>
<dbReference type="InterPro" id="IPR051151">
    <property type="entry name" value="Group_II_Decarboxylase"/>
</dbReference>
<dbReference type="InterPro" id="IPR002129">
    <property type="entry name" value="PyrdxlP-dep_de-COase"/>
</dbReference>
<dbReference type="Gene3D" id="3.90.1150.10">
    <property type="entry name" value="Aspartate Aminotransferase, domain 1"/>
    <property type="match status" value="1"/>
</dbReference>
<comment type="caution">
    <text evidence="8">The sequence shown here is derived from an EMBL/GenBank/DDBJ whole genome shotgun (WGS) entry which is preliminary data.</text>
</comment>
<evidence type="ECO:0000313" key="8">
    <source>
        <dbReference type="EMBL" id="EKB49362.1"/>
    </source>
</evidence>
<dbReference type="InterPro" id="IPR015422">
    <property type="entry name" value="PyrdxlP-dep_Trfase_small"/>
</dbReference>
<dbReference type="Proteomes" id="UP000004478">
    <property type="component" value="Unassembled WGS sequence"/>
</dbReference>
<comment type="cofactor">
    <cofactor evidence="1 6 7">
        <name>pyridoxal 5'-phosphate</name>
        <dbReference type="ChEBI" id="CHEBI:597326"/>
    </cofactor>
</comment>
<dbReference type="EC" id="4.1.1.22" evidence="8"/>
<evidence type="ECO:0000256" key="5">
    <source>
        <dbReference type="ARBA" id="ARBA00023239"/>
    </source>
</evidence>
<protein>
    <submittedName>
        <fullName evidence="8">Histidine decarboxylase</fullName>
        <ecNumber evidence="8">4.1.1.22</ecNumber>
    </submittedName>
</protein>
<dbReference type="Gene3D" id="3.40.640.10">
    <property type="entry name" value="Type I PLP-dependent aspartate aminotransferase-like (Major domain)"/>
    <property type="match status" value="1"/>
</dbReference>
<keyword evidence="3" id="KW-0210">Decarboxylase</keyword>
<dbReference type="Pfam" id="PF00282">
    <property type="entry name" value="Pyridoxal_deC"/>
    <property type="match status" value="1"/>
</dbReference>
<dbReference type="InterPro" id="IPR015421">
    <property type="entry name" value="PyrdxlP-dep_Trfase_major"/>
</dbReference>
<gene>
    <name evidence="8" type="primary">hdc</name>
    <name evidence="8" type="ORF">B879_02022</name>
</gene>
<evidence type="ECO:0000256" key="4">
    <source>
        <dbReference type="ARBA" id="ARBA00022898"/>
    </source>
</evidence>
<dbReference type="AlphaFoldDB" id="K1LAU7"/>